<dbReference type="Pfam" id="PF01757">
    <property type="entry name" value="Acyl_transf_3"/>
    <property type="match status" value="1"/>
</dbReference>
<dbReference type="PANTHER" id="PTHR23028:SF53">
    <property type="entry name" value="ACYL_TRANSF_3 DOMAIN-CONTAINING PROTEIN"/>
    <property type="match status" value="1"/>
</dbReference>
<feature type="transmembrane region" description="Helical" evidence="1">
    <location>
        <begin position="51"/>
        <end position="70"/>
    </location>
</feature>
<feature type="transmembrane region" description="Helical" evidence="1">
    <location>
        <begin position="319"/>
        <end position="337"/>
    </location>
</feature>
<feature type="transmembrane region" description="Helical" evidence="1">
    <location>
        <begin position="189"/>
        <end position="208"/>
    </location>
</feature>
<dbReference type="OrthoDB" id="9767863at2"/>
<dbReference type="EMBL" id="LSNE01000020">
    <property type="protein sequence ID" value="KXI26825.1"/>
    <property type="molecule type" value="Genomic_DNA"/>
</dbReference>
<keyword evidence="1" id="KW-1133">Transmembrane helix</keyword>
<dbReference type="InterPro" id="IPR050879">
    <property type="entry name" value="Acyltransferase_3"/>
</dbReference>
<dbReference type="RefSeq" id="WP_068382312.1">
    <property type="nucleotide sequence ID" value="NZ_LSNE01000020.1"/>
</dbReference>
<feature type="transmembrane region" description="Helical" evidence="1">
    <location>
        <begin position="21"/>
        <end position="39"/>
    </location>
</feature>
<dbReference type="GO" id="GO:0016747">
    <property type="term" value="F:acyltransferase activity, transferring groups other than amino-acyl groups"/>
    <property type="evidence" value="ECO:0007669"/>
    <property type="project" value="InterPro"/>
</dbReference>
<feature type="domain" description="Acyltransferase 3" evidence="2">
    <location>
        <begin position="14"/>
        <end position="333"/>
    </location>
</feature>
<name>A0A148KKN5_9ALTE</name>
<dbReference type="STRING" id="1799789.AX660_03395"/>
<protein>
    <recommendedName>
        <fullName evidence="2">Acyltransferase 3 domain-containing protein</fullName>
    </recommendedName>
</protein>
<dbReference type="GO" id="GO:0016020">
    <property type="term" value="C:membrane"/>
    <property type="evidence" value="ECO:0007669"/>
    <property type="project" value="TreeGrafter"/>
</dbReference>
<sequence>MKKYLADYLSGRNNNFNLVRFIASIMVLVSHSFVIVTGSKYSEPLRVSLNMTWGSIAVDVFFISSGFLIYNSFQRKKSLLSFTWARIVRIYPALFFCVIFTVFAIGIVSSELPPDNYLLSNQVYVYLIKNILLITGIEYQLPGVFLNTPLNNMVNGSLWTLPYELLMYLLLALFLISLKLINSNSNIPLFLLITVIILATVNICIHLTPNLSSSLIKLTFFFFCGATYCAYANKVKLSFRYFILSLVVIIITAFNKDIFVFGYFIFLPYVIFYLAYIPSGFILNFNKLGDYSYGLYLYAFPIQQIIVFQIPNITISQMIVYSFICTLVLAILSWQLIEKRALKMKIK</sequence>
<dbReference type="Proteomes" id="UP000070299">
    <property type="component" value="Unassembled WGS sequence"/>
</dbReference>
<keyword evidence="1" id="KW-0812">Transmembrane</keyword>
<feature type="transmembrane region" description="Helical" evidence="1">
    <location>
        <begin position="238"/>
        <end position="254"/>
    </location>
</feature>
<feature type="transmembrane region" description="Helical" evidence="1">
    <location>
        <begin position="295"/>
        <end position="313"/>
    </location>
</feature>
<comment type="caution">
    <text evidence="3">The sequence shown here is derived from an EMBL/GenBank/DDBJ whole genome shotgun (WGS) entry which is preliminary data.</text>
</comment>
<accession>A0A148KKN5</accession>
<keyword evidence="1" id="KW-0472">Membrane</keyword>
<feature type="transmembrane region" description="Helical" evidence="1">
    <location>
        <begin position="260"/>
        <end position="283"/>
    </location>
</feature>
<dbReference type="PANTHER" id="PTHR23028">
    <property type="entry name" value="ACETYLTRANSFERASE"/>
    <property type="match status" value="1"/>
</dbReference>
<proteinExistence type="predicted"/>
<dbReference type="GO" id="GO:0000271">
    <property type="term" value="P:polysaccharide biosynthetic process"/>
    <property type="evidence" value="ECO:0007669"/>
    <property type="project" value="TreeGrafter"/>
</dbReference>
<gene>
    <name evidence="3" type="ORF">AX660_03395</name>
</gene>
<feature type="transmembrane region" description="Helical" evidence="1">
    <location>
        <begin position="90"/>
        <end position="109"/>
    </location>
</feature>
<evidence type="ECO:0000313" key="4">
    <source>
        <dbReference type="Proteomes" id="UP000070299"/>
    </source>
</evidence>
<evidence type="ECO:0000256" key="1">
    <source>
        <dbReference type="SAM" id="Phobius"/>
    </source>
</evidence>
<organism evidence="3 4">
    <name type="scientific">Paraglaciecola hydrolytica</name>
    <dbReference type="NCBI Taxonomy" id="1799789"/>
    <lineage>
        <taxon>Bacteria</taxon>
        <taxon>Pseudomonadati</taxon>
        <taxon>Pseudomonadota</taxon>
        <taxon>Gammaproteobacteria</taxon>
        <taxon>Alteromonadales</taxon>
        <taxon>Alteromonadaceae</taxon>
        <taxon>Paraglaciecola</taxon>
    </lineage>
</organism>
<evidence type="ECO:0000313" key="3">
    <source>
        <dbReference type="EMBL" id="KXI26825.1"/>
    </source>
</evidence>
<feature type="transmembrane region" description="Helical" evidence="1">
    <location>
        <begin position="165"/>
        <end position="182"/>
    </location>
</feature>
<dbReference type="AlphaFoldDB" id="A0A148KKN5"/>
<reference evidence="4" key="1">
    <citation type="submission" date="2016-02" db="EMBL/GenBank/DDBJ databases">
        <authorList>
            <person name="Schultz-Johansen M."/>
            <person name="Glaring M.A."/>
            <person name="Bech P.K."/>
            <person name="Stougaard P."/>
        </authorList>
    </citation>
    <scope>NUCLEOTIDE SEQUENCE [LARGE SCALE GENOMIC DNA]</scope>
    <source>
        <strain evidence="4">S66</strain>
    </source>
</reference>
<feature type="transmembrane region" description="Helical" evidence="1">
    <location>
        <begin position="214"/>
        <end position="231"/>
    </location>
</feature>
<evidence type="ECO:0000259" key="2">
    <source>
        <dbReference type="Pfam" id="PF01757"/>
    </source>
</evidence>
<keyword evidence="4" id="KW-1185">Reference proteome</keyword>
<dbReference type="InterPro" id="IPR002656">
    <property type="entry name" value="Acyl_transf_3_dom"/>
</dbReference>